<evidence type="ECO:0000256" key="3">
    <source>
        <dbReference type="ARBA" id="ARBA00022840"/>
    </source>
</evidence>
<dbReference type="Gene3D" id="3.40.50.261">
    <property type="entry name" value="Succinyl-CoA synthetase domains"/>
    <property type="match status" value="2"/>
</dbReference>
<keyword evidence="1" id="KW-0436">Ligase</keyword>
<evidence type="ECO:0000259" key="4">
    <source>
        <dbReference type="SMART" id="SM00881"/>
    </source>
</evidence>
<gene>
    <name evidence="5" type="ORF">FisN_7Hh364</name>
</gene>
<protein>
    <recommendedName>
        <fullName evidence="4">CoA-binding domain-containing protein</fullName>
    </recommendedName>
</protein>
<dbReference type="SUPFAM" id="SSF52210">
    <property type="entry name" value="Succinyl-CoA synthetase domains"/>
    <property type="match status" value="2"/>
</dbReference>
<dbReference type="InParanoid" id="A0A1Z5KRU5"/>
<sequence>MEQGRKPVLSATMGSTYIFSINAADACHLEPRNGSKNIGLWTESTPAGAEHWYLVFPYVSYRGSRGVAIKLTHGMAVSWDPRKIYHCTSLPTCPDGHEVYGGVWGSFGATMGTNGDETVCHHTVVASHKTQHTTEQNEMRTLKTFVALLRILSFPSSVYKKANTHLKQTTTTMKADDFMKLDAIFAPRSIAVVGASSQEGKVGNAIFSNLLHGHFNGVLYPVNPSANHIMCVKAYSSILDIQDVVDLAMIILPPQRALKTVQDALEKGVKGIVIVSAGFREVGPEGRALEDQIVALCHAAGVPVVGPNCLGVINPKHSMNASFSTRLPKAGNISFISQSGALCTAVLDFAADRDFGFSKFISIGNKADVDELDLLRYLHQDRDTEVIMIYLEELRRGGLEFIETVKQITTYSDHPTPILVIKSGRTSAGALAASSHTGAIAGSEAVYDSIFEQAGMIRVDSINDLFDFASCFTMKDSQGRRKVPAGNKVAIVTNAGGPGIVATDMTISSGLELATLNEETVETLKSHLPATANFHNPVDVIGDAGSDRYENALTAVIHDNNVDGAIVILTPQSMTNVLETAKSVVRIKQRTTKPILCVFMGILDVSAGVKYLQEHGVPVFKFPESAARAFGALSYYAKWLERQHLAQFPLKHDEAKAREIIESCLARGQTYLGEIDGLDLLRCYGFPVLETKLATTAIEAADLAEAMGFPAVLKIVSPQIIHKSDAGGVMIKLKSREEVMAGFEEIIANAKKYDENADIKGCLVTTMAPKGREVILGANRYPVFGPLIMFGFGGIFVEVFKDVAFRLAPIKRNEARRMMHKIKAYHLLKEFRGIPASDTETLEKLLVSLSDMVTNHPEIQELDINPLMVHGVGQGATVADCRIILKALEQNAQISRL</sequence>
<dbReference type="EMBL" id="BDSP01000285">
    <property type="protein sequence ID" value="GAX29044.1"/>
    <property type="molecule type" value="Genomic_DNA"/>
</dbReference>
<accession>A0A1Z5KRU5</accession>
<evidence type="ECO:0000313" key="6">
    <source>
        <dbReference type="Proteomes" id="UP000198406"/>
    </source>
</evidence>
<dbReference type="SUPFAM" id="SSF51735">
    <property type="entry name" value="NAD(P)-binding Rossmann-fold domains"/>
    <property type="match status" value="1"/>
</dbReference>
<evidence type="ECO:0000256" key="2">
    <source>
        <dbReference type="ARBA" id="ARBA00022741"/>
    </source>
</evidence>
<keyword evidence="2" id="KW-0547">Nucleotide-binding</keyword>
<dbReference type="InterPro" id="IPR003781">
    <property type="entry name" value="CoA-bd"/>
</dbReference>
<evidence type="ECO:0000313" key="5">
    <source>
        <dbReference type="EMBL" id="GAX29044.1"/>
    </source>
</evidence>
<dbReference type="AlphaFoldDB" id="A0A1Z5KRU5"/>
<organism evidence="5 6">
    <name type="scientific">Fistulifera solaris</name>
    <name type="common">Oleaginous diatom</name>
    <dbReference type="NCBI Taxonomy" id="1519565"/>
    <lineage>
        <taxon>Eukaryota</taxon>
        <taxon>Sar</taxon>
        <taxon>Stramenopiles</taxon>
        <taxon>Ochrophyta</taxon>
        <taxon>Bacillariophyta</taxon>
        <taxon>Bacillariophyceae</taxon>
        <taxon>Bacillariophycidae</taxon>
        <taxon>Naviculales</taxon>
        <taxon>Naviculaceae</taxon>
        <taxon>Fistulifera</taxon>
    </lineage>
</organism>
<comment type="caution">
    <text evidence="5">The sequence shown here is derived from an EMBL/GenBank/DDBJ whole genome shotgun (WGS) entry which is preliminary data.</text>
</comment>
<dbReference type="GO" id="GO:0005524">
    <property type="term" value="F:ATP binding"/>
    <property type="evidence" value="ECO:0007669"/>
    <property type="project" value="UniProtKB-KW"/>
</dbReference>
<dbReference type="Pfam" id="PF13607">
    <property type="entry name" value="Succ_CoA_lig"/>
    <property type="match status" value="1"/>
</dbReference>
<keyword evidence="6" id="KW-1185">Reference proteome</keyword>
<dbReference type="Pfam" id="PF13380">
    <property type="entry name" value="CoA_binding_2"/>
    <property type="match status" value="1"/>
</dbReference>
<reference evidence="5 6" key="1">
    <citation type="journal article" date="2015" name="Plant Cell">
        <title>Oil accumulation by the oleaginous diatom Fistulifera solaris as revealed by the genome and transcriptome.</title>
        <authorList>
            <person name="Tanaka T."/>
            <person name="Maeda Y."/>
            <person name="Veluchamy A."/>
            <person name="Tanaka M."/>
            <person name="Abida H."/>
            <person name="Marechal E."/>
            <person name="Bowler C."/>
            <person name="Muto M."/>
            <person name="Sunaga Y."/>
            <person name="Tanaka M."/>
            <person name="Yoshino T."/>
            <person name="Taniguchi T."/>
            <person name="Fukuda Y."/>
            <person name="Nemoto M."/>
            <person name="Matsumoto M."/>
            <person name="Wong P.S."/>
            <person name="Aburatani S."/>
            <person name="Fujibuchi W."/>
        </authorList>
    </citation>
    <scope>NUCLEOTIDE SEQUENCE [LARGE SCALE GENOMIC DNA]</scope>
    <source>
        <strain evidence="5 6">JPCC DA0580</strain>
    </source>
</reference>
<dbReference type="InterPro" id="IPR016102">
    <property type="entry name" value="Succinyl-CoA_synth-like"/>
</dbReference>
<dbReference type="PANTHER" id="PTHR43334">
    <property type="entry name" value="ACETATE--COA LIGASE [ADP-FORMING]"/>
    <property type="match status" value="1"/>
</dbReference>
<dbReference type="InterPro" id="IPR032875">
    <property type="entry name" value="Succ_CoA_lig_flav_dom"/>
</dbReference>
<dbReference type="Pfam" id="PF19045">
    <property type="entry name" value="Ligase_CoA_2"/>
    <property type="match status" value="1"/>
</dbReference>
<dbReference type="GO" id="GO:0043758">
    <property type="term" value="F:acetate-CoA ligase (ADP-forming) activity"/>
    <property type="evidence" value="ECO:0007669"/>
    <property type="project" value="InterPro"/>
</dbReference>
<dbReference type="InterPro" id="IPR036291">
    <property type="entry name" value="NAD(P)-bd_dom_sf"/>
</dbReference>
<keyword evidence="3" id="KW-0067">ATP-binding</keyword>
<name>A0A1Z5KRU5_FISSO</name>
<dbReference type="SUPFAM" id="SSF56059">
    <property type="entry name" value="Glutathione synthetase ATP-binding domain-like"/>
    <property type="match status" value="1"/>
</dbReference>
<dbReference type="Gene3D" id="3.40.50.720">
    <property type="entry name" value="NAD(P)-binding Rossmann-like Domain"/>
    <property type="match status" value="1"/>
</dbReference>
<dbReference type="InterPro" id="IPR043938">
    <property type="entry name" value="Ligase_CoA_dom"/>
</dbReference>
<dbReference type="Gene3D" id="3.30.470.20">
    <property type="entry name" value="ATP-grasp fold, B domain"/>
    <property type="match status" value="1"/>
</dbReference>
<feature type="domain" description="CoA-binding" evidence="4">
    <location>
        <begin position="184"/>
        <end position="279"/>
    </location>
</feature>
<dbReference type="Pfam" id="PF13549">
    <property type="entry name" value="ATP-grasp_5"/>
    <property type="match status" value="1"/>
</dbReference>
<dbReference type="OrthoDB" id="57004at2759"/>
<dbReference type="InterPro" id="IPR013815">
    <property type="entry name" value="ATP_grasp_subdomain_1"/>
</dbReference>
<dbReference type="FunFam" id="3.30.1490.20:FF:000020">
    <property type="entry name" value="Protein lysine acetyltransferase"/>
    <property type="match status" value="1"/>
</dbReference>
<dbReference type="Proteomes" id="UP000198406">
    <property type="component" value="Unassembled WGS sequence"/>
</dbReference>
<evidence type="ECO:0000256" key="1">
    <source>
        <dbReference type="ARBA" id="ARBA00022598"/>
    </source>
</evidence>
<proteinExistence type="predicted"/>
<dbReference type="Gene3D" id="3.30.1490.20">
    <property type="entry name" value="ATP-grasp fold, A domain"/>
    <property type="match status" value="1"/>
</dbReference>
<dbReference type="SMART" id="SM00881">
    <property type="entry name" value="CoA_binding"/>
    <property type="match status" value="1"/>
</dbReference>
<dbReference type="PANTHER" id="PTHR43334:SF1">
    <property type="entry name" value="3-HYDROXYPROPIONATE--COA LIGASE [ADP-FORMING]"/>
    <property type="match status" value="1"/>
</dbReference>
<dbReference type="InterPro" id="IPR051538">
    <property type="entry name" value="Acyl-CoA_Synth/Transferase"/>
</dbReference>